<protein>
    <submittedName>
        <fullName evidence="1">Uncharacterized protein</fullName>
    </submittedName>
</protein>
<evidence type="ECO:0000313" key="1">
    <source>
        <dbReference type="EMBL" id="PTX58176.1"/>
    </source>
</evidence>
<dbReference type="OrthoDB" id="2989608at2"/>
<proteinExistence type="predicted"/>
<organism evidence="1 2">
    <name type="scientific">Melghirimyces profundicolus</name>
    <dbReference type="NCBI Taxonomy" id="1242148"/>
    <lineage>
        <taxon>Bacteria</taxon>
        <taxon>Bacillati</taxon>
        <taxon>Bacillota</taxon>
        <taxon>Bacilli</taxon>
        <taxon>Bacillales</taxon>
        <taxon>Thermoactinomycetaceae</taxon>
        <taxon>Melghirimyces</taxon>
    </lineage>
</organism>
<dbReference type="RefSeq" id="WP_108024813.1">
    <property type="nucleotide sequence ID" value="NZ_QBKR01000018.1"/>
</dbReference>
<dbReference type="EMBL" id="QBKR01000018">
    <property type="protein sequence ID" value="PTX58176.1"/>
    <property type="molecule type" value="Genomic_DNA"/>
</dbReference>
<comment type="caution">
    <text evidence="1">The sequence shown here is derived from an EMBL/GenBank/DDBJ whole genome shotgun (WGS) entry which is preliminary data.</text>
</comment>
<accession>A0A2T6BQ67</accession>
<name>A0A2T6BQ67_9BACL</name>
<gene>
    <name evidence="1" type="ORF">C8P63_11850</name>
</gene>
<evidence type="ECO:0000313" key="2">
    <source>
        <dbReference type="Proteomes" id="UP000244240"/>
    </source>
</evidence>
<keyword evidence="2" id="KW-1185">Reference proteome</keyword>
<reference evidence="1 2" key="1">
    <citation type="submission" date="2018-04" db="EMBL/GenBank/DDBJ databases">
        <title>Genomic Encyclopedia of Archaeal and Bacterial Type Strains, Phase II (KMG-II): from individual species to whole genera.</title>
        <authorList>
            <person name="Goeker M."/>
        </authorList>
    </citation>
    <scope>NUCLEOTIDE SEQUENCE [LARGE SCALE GENOMIC DNA]</scope>
    <source>
        <strain evidence="1 2">DSM 45787</strain>
    </source>
</reference>
<dbReference type="Proteomes" id="UP000244240">
    <property type="component" value="Unassembled WGS sequence"/>
</dbReference>
<dbReference type="AlphaFoldDB" id="A0A2T6BQ67"/>
<sequence>MKPVHVLLVREADMQMSSSGCCGRIEGDASRWSDQGCVFPQRRRIMEEMGTLYRAIRDRFGDRVRVDAVDPRNLFSYTALMWQAGRRAGLSPVRLGRNWMKGFTSTAVLVDGSPVAAGSVPETEKVIRAIQARLSEEPVA</sequence>